<dbReference type="Proteomes" id="UP001055811">
    <property type="component" value="Linkage Group LG05"/>
</dbReference>
<keyword evidence="2" id="KW-1185">Reference proteome</keyword>
<evidence type="ECO:0000313" key="2">
    <source>
        <dbReference type="Proteomes" id="UP001055811"/>
    </source>
</evidence>
<name>A0ACB9CWI7_CICIN</name>
<sequence>MEDQTCHLLDWSYYCHGKSTEELTESLLITTVELEAARFKAQEELKQKDDQLFQLKELLNTAINERNEAQDRYQSLVLQYHPHRHQNHRLTSTPPPHSVVSSIEDEPIANGAFSSSDCEESIVSSPATEPPVRFTQPSWSLEQELSFPVRALPEKGKLLEAVIKAGPLLQNLLLAGPLPHWRHPPPPLETYQIPPLPVVLPSPPPINHFLGEFNKKRGLPEGSDSSTETKYQRIAIR</sequence>
<dbReference type="EMBL" id="CM042013">
    <property type="protein sequence ID" value="KAI3738664.1"/>
    <property type="molecule type" value="Genomic_DNA"/>
</dbReference>
<reference evidence="1 2" key="2">
    <citation type="journal article" date="2022" name="Mol. Ecol. Resour.">
        <title>The genomes of chicory, endive, great burdock and yacon provide insights into Asteraceae paleo-polyploidization history and plant inulin production.</title>
        <authorList>
            <person name="Fan W."/>
            <person name="Wang S."/>
            <person name="Wang H."/>
            <person name="Wang A."/>
            <person name="Jiang F."/>
            <person name="Liu H."/>
            <person name="Zhao H."/>
            <person name="Xu D."/>
            <person name="Zhang Y."/>
        </authorList>
    </citation>
    <scope>NUCLEOTIDE SEQUENCE [LARGE SCALE GENOMIC DNA]</scope>
    <source>
        <strain evidence="2">cv. Punajuju</strain>
        <tissue evidence="1">Leaves</tissue>
    </source>
</reference>
<proteinExistence type="predicted"/>
<evidence type="ECO:0000313" key="1">
    <source>
        <dbReference type="EMBL" id="KAI3738664.1"/>
    </source>
</evidence>
<comment type="caution">
    <text evidence="1">The sequence shown here is derived from an EMBL/GenBank/DDBJ whole genome shotgun (WGS) entry which is preliminary data.</text>
</comment>
<organism evidence="1 2">
    <name type="scientific">Cichorium intybus</name>
    <name type="common">Chicory</name>
    <dbReference type="NCBI Taxonomy" id="13427"/>
    <lineage>
        <taxon>Eukaryota</taxon>
        <taxon>Viridiplantae</taxon>
        <taxon>Streptophyta</taxon>
        <taxon>Embryophyta</taxon>
        <taxon>Tracheophyta</taxon>
        <taxon>Spermatophyta</taxon>
        <taxon>Magnoliopsida</taxon>
        <taxon>eudicotyledons</taxon>
        <taxon>Gunneridae</taxon>
        <taxon>Pentapetalae</taxon>
        <taxon>asterids</taxon>
        <taxon>campanulids</taxon>
        <taxon>Asterales</taxon>
        <taxon>Asteraceae</taxon>
        <taxon>Cichorioideae</taxon>
        <taxon>Cichorieae</taxon>
        <taxon>Cichoriinae</taxon>
        <taxon>Cichorium</taxon>
    </lineage>
</organism>
<reference evidence="2" key="1">
    <citation type="journal article" date="2022" name="Mol. Ecol. Resour.">
        <title>The genomes of chicory, endive, great burdock and yacon provide insights into Asteraceae palaeo-polyploidization history and plant inulin production.</title>
        <authorList>
            <person name="Fan W."/>
            <person name="Wang S."/>
            <person name="Wang H."/>
            <person name="Wang A."/>
            <person name="Jiang F."/>
            <person name="Liu H."/>
            <person name="Zhao H."/>
            <person name="Xu D."/>
            <person name="Zhang Y."/>
        </authorList>
    </citation>
    <scope>NUCLEOTIDE SEQUENCE [LARGE SCALE GENOMIC DNA]</scope>
    <source>
        <strain evidence="2">cv. Punajuju</strain>
    </source>
</reference>
<protein>
    <submittedName>
        <fullName evidence="1">Uncharacterized protein</fullName>
    </submittedName>
</protein>
<gene>
    <name evidence="1" type="ORF">L2E82_28732</name>
</gene>
<accession>A0ACB9CWI7</accession>